<evidence type="ECO:0008006" key="4">
    <source>
        <dbReference type="Google" id="ProtNLM"/>
    </source>
</evidence>
<protein>
    <recommendedName>
        <fullName evidence="4">LamG-like jellyroll fold domain-containing protein</fullName>
    </recommendedName>
</protein>
<dbReference type="SUPFAM" id="SSF49899">
    <property type="entry name" value="Concanavalin A-like lectins/glucanases"/>
    <property type="match status" value="1"/>
</dbReference>
<reference evidence="2 3" key="1">
    <citation type="submission" date="2015-02" db="EMBL/GenBank/DDBJ databases">
        <title>Improved understanding of the partial-nitritation anammox process through 23 genomes representing the majority of the microbial community.</title>
        <authorList>
            <person name="Speth D.R."/>
            <person name="In T Zandt M."/>
            <person name="Guerrero Cruz S."/>
            <person name="Jetten M.S."/>
            <person name="Dutilh B.E."/>
        </authorList>
    </citation>
    <scope>NUCLEOTIDE SEQUENCE [LARGE SCALE GENOMIC DNA]</scope>
    <source>
        <strain evidence="2">OLB20</strain>
    </source>
</reference>
<name>A0A136LY90_9BACT</name>
<feature type="transmembrane region" description="Helical" evidence="1">
    <location>
        <begin position="12"/>
        <end position="42"/>
    </location>
</feature>
<proteinExistence type="predicted"/>
<accession>A0A136LY90</accession>
<keyword evidence="1" id="KW-1133">Transmembrane helix</keyword>
<evidence type="ECO:0000256" key="1">
    <source>
        <dbReference type="SAM" id="Phobius"/>
    </source>
</evidence>
<dbReference type="InterPro" id="IPR013320">
    <property type="entry name" value="ConA-like_dom_sf"/>
</dbReference>
<evidence type="ECO:0000313" key="3">
    <source>
        <dbReference type="Proteomes" id="UP000070457"/>
    </source>
</evidence>
<dbReference type="AlphaFoldDB" id="A0A136LY90"/>
<dbReference type="Proteomes" id="UP000070457">
    <property type="component" value="Unassembled WGS sequence"/>
</dbReference>
<evidence type="ECO:0000313" key="2">
    <source>
        <dbReference type="EMBL" id="KXK26619.1"/>
    </source>
</evidence>
<comment type="caution">
    <text evidence="2">The sequence shown here is derived from an EMBL/GenBank/DDBJ whole genome shotgun (WGS) entry which is preliminary data.</text>
</comment>
<dbReference type="Pfam" id="PF13385">
    <property type="entry name" value="Laminin_G_3"/>
    <property type="match status" value="1"/>
</dbReference>
<dbReference type="EMBL" id="JYNZ01000003">
    <property type="protein sequence ID" value="KXK26619.1"/>
    <property type="molecule type" value="Genomic_DNA"/>
</dbReference>
<dbReference type="Gene3D" id="2.60.120.200">
    <property type="match status" value="1"/>
</dbReference>
<gene>
    <name evidence="2" type="ORF">TR69_WS6001000626</name>
</gene>
<sequence>MDQQHFVKTKYPGYVTLVSVILLSVVSIGLLLSILLLGAAAIETSGDLVESTEARNVHDACAHEVLELVRQNINISGPGSLSIGNGSCNYDIQDISGEVGDDGGGNVISINFDDPVMSTTISDDSGNNRNFSCSATTCPTMQVAGQCNTAADFDGIDDFIEDSDGESYINGLTQFSLSMWIQSDLVGTDRGFMIGLQPNGNDDVIGLRYDDAGLYGGGDNVIKSGVTINTGSGTFVQQMESQSNVQTTAWQHIVLTWRNGDDIQLFINGVQVNPTYLDIQREGFIDGATTVLIGKGAKDTGAAGWDGRIDNFDVWDRVLTPAEIQALYTQCELNTQPNKEIQITSTVSNSVRKVRIKTLQVNPEIIVKLWEEVDAF</sequence>
<organism evidence="2 3">
    <name type="scientific">candidate division WS6 bacterium OLB20</name>
    <dbReference type="NCBI Taxonomy" id="1617426"/>
    <lineage>
        <taxon>Bacteria</taxon>
        <taxon>Candidatus Dojkabacteria</taxon>
    </lineage>
</organism>
<keyword evidence="1" id="KW-0472">Membrane</keyword>
<dbReference type="STRING" id="1617426.TR69_WS6001000626"/>
<keyword evidence="1" id="KW-0812">Transmembrane</keyword>